<keyword evidence="2" id="KW-1185">Reference proteome</keyword>
<dbReference type="Proteomes" id="UP000193144">
    <property type="component" value="Unassembled WGS sequence"/>
</dbReference>
<dbReference type="STRING" id="1231657.A0A1Y1YB21"/>
<dbReference type="EMBL" id="MCFA01000298">
    <property type="protein sequence ID" value="ORX94814.1"/>
    <property type="molecule type" value="Genomic_DNA"/>
</dbReference>
<dbReference type="AlphaFoldDB" id="A0A1Y1YB21"/>
<accession>A0A1Y1YB21</accession>
<sequence length="185" mass="20341">MLDSPNLDHQTYQVDGKTYRVTGAVYNLAMNHHDGALIIVREYSPKNQAAVRNPPVPDDQLPRLRAASDIIWIEWAARAGSADAAKNLKTVTIYRVSNEMTTAAIRRALDSRNTQLSAFPGEQFDATSDEGKALIGSPNGVGVGYLLLQHKPQLGNLKISKIDVFSTIHDGYAWEAVLIFHIEAT</sequence>
<gene>
    <name evidence="1" type="ORF">BCR34DRAFT_205657</name>
</gene>
<evidence type="ECO:0000313" key="1">
    <source>
        <dbReference type="EMBL" id="ORX94814.1"/>
    </source>
</evidence>
<comment type="caution">
    <text evidence="1">The sequence shown here is derived from an EMBL/GenBank/DDBJ whole genome shotgun (WGS) entry which is preliminary data.</text>
</comment>
<protein>
    <submittedName>
        <fullName evidence="1">Uncharacterized protein</fullName>
    </submittedName>
</protein>
<organism evidence="1 2">
    <name type="scientific">Clohesyomyces aquaticus</name>
    <dbReference type="NCBI Taxonomy" id="1231657"/>
    <lineage>
        <taxon>Eukaryota</taxon>
        <taxon>Fungi</taxon>
        <taxon>Dikarya</taxon>
        <taxon>Ascomycota</taxon>
        <taxon>Pezizomycotina</taxon>
        <taxon>Dothideomycetes</taxon>
        <taxon>Pleosporomycetidae</taxon>
        <taxon>Pleosporales</taxon>
        <taxon>Lindgomycetaceae</taxon>
        <taxon>Clohesyomyces</taxon>
    </lineage>
</organism>
<evidence type="ECO:0000313" key="2">
    <source>
        <dbReference type="Proteomes" id="UP000193144"/>
    </source>
</evidence>
<dbReference type="OrthoDB" id="5337308at2759"/>
<proteinExistence type="predicted"/>
<reference evidence="1 2" key="1">
    <citation type="submission" date="2016-07" db="EMBL/GenBank/DDBJ databases">
        <title>Pervasive Adenine N6-methylation of Active Genes in Fungi.</title>
        <authorList>
            <consortium name="DOE Joint Genome Institute"/>
            <person name="Mondo S.J."/>
            <person name="Dannebaum R.O."/>
            <person name="Kuo R.C."/>
            <person name="Labutti K."/>
            <person name="Haridas S."/>
            <person name="Kuo A."/>
            <person name="Salamov A."/>
            <person name="Ahrendt S.R."/>
            <person name="Lipzen A."/>
            <person name="Sullivan W."/>
            <person name="Andreopoulos W.B."/>
            <person name="Clum A."/>
            <person name="Lindquist E."/>
            <person name="Daum C."/>
            <person name="Ramamoorthy G.K."/>
            <person name="Gryganskyi A."/>
            <person name="Culley D."/>
            <person name="Magnuson J.K."/>
            <person name="James T.Y."/>
            <person name="O'Malley M.A."/>
            <person name="Stajich J.E."/>
            <person name="Spatafora J.W."/>
            <person name="Visel A."/>
            <person name="Grigoriev I.V."/>
        </authorList>
    </citation>
    <scope>NUCLEOTIDE SEQUENCE [LARGE SCALE GENOMIC DNA]</scope>
    <source>
        <strain evidence="1 2">CBS 115471</strain>
    </source>
</reference>
<name>A0A1Y1YB21_9PLEO</name>